<dbReference type="EMBL" id="JAHUTI010076335">
    <property type="protein sequence ID" value="MED6256568.1"/>
    <property type="molecule type" value="Genomic_DNA"/>
</dbReference>
<organism evidence="1 2">
    <name type="scientific">Ataeniobius toweri</name>
    <dbReference type="NCBI Taxonomy" id="208326"/>
    <lineage>
        <taxon>Eukaryota</taxon>
        <taxon>Metazoa</taxon>
        <taxon>Chordata</taxon>
        <taxon>Craniata</taxon>
        <taxon>Vertebrata</taxon>
        <taxon>Euteleostomi</taxon>
        <taxon>Actinopterygii</taxon>
        <taxon>Neopterygii</taxon>
        <taxon>Teleostei</taxon>
        <taxon>Neoteleostei</taxon>
        <taxon>Acanthomorphata</taxon>
        <taxon>Ovalentaria</taxon>
        <taxon>Atherinomorphae</taxon>
        <taxon>Cyprinodontiformes</taxon>
        <taxon>Goodeidae</taxon>
        <taxon>Ataeniobius</taxon>
    </lineage>
</organism>
<evidence type="ECO:0000313" key="1">
    <source>
        <dbReference type="EMBL" id="MED6256568.1"/>
    </source>
</evidence>
<keyword evidence="2" id="KW-1185">Reference proteome</keyword>
<evidence type="ECO:0000313" key="2">
    <source>
        <dbReference type="Proteomes" id="UP001345963"/>
    </source>
</evidence>
<gene>
    <name evidence="1" type="ORF">ATANTOWER_029188</name>
</gene>
<sequence length="124" mass="13858">GVDEDSVDIYEGLDLGNGSNTETSPAVSLGLKDSMDLYEDIVAEEQQHRESSYSEWFCWKNSPVFDVLIFDRVRIKPELLASWPHILIMNGCQIPTSCGSKQAQITAHLQGLDNETETPGFRPQ</sequence>
<feature type="non-terminal residue" evidence="1">
    <location>
        <position position="1"/>
    </location>
</feature>
<proteinExistence type="predicted"/>
<reference evidence="1 2" key="1">
    <citation type="submission" date="2021-07" db="EMBL/GenBank/DDBJ databases">
        <authorList>
            <person name="Palmer J.M."/>
        </authorList>
    </citation>
    <scope>NUCLEOTIDE SEQUENCE [LARGE SCALE GENOMIC DNA]</scope>
    <source>
        <strain evidence="1 2">AT_MEX2019</strain>
        <tissue evidence="1">Muscle</tissue>
    </source>
</reference>
<protein>
    <submittedName>
        <fullName evidence="1">Uncharacterized protein</fullName>
    </submittedName>
</protein>
<accession>A0ABU7C1L3</accession>
<dbReference type="InterPro" id="IPR039674">
    <property type="entry name" value="FLASH"/>
</dbReference>
<dbReference type="Proteomes" id="UP001345963">
    <property type="component" value="Unassembled WGS sequence"/>
</dbReference>
<name>A0ABU7C1L3_9TELE</name>
<comment type="caution">
    <text evidence="1">The sequence shown here is derived from an EMBL/GenBank/DDBJ whole genome shotgun (WGS) entry which is preliminary data.</text>
</comment>
<dbReference type="PANTHER" id="PTHR15489:SF2">
    <property type="entry name" value="CASP8-ASSOCIATED PROTEIN 2"/>
    <property type="match status" value="1"/>
</dbReference>
<dbReference type="PANTHER" id="PTHR15489">
    <property type="entry name" value="CASPASE 8 ASSOCIATED PROTEIN 2"/>
    <property type="match status" value="1"/>
</dbReference>